<evidence type="ECO:0000256" key="4">
    <source>
        <dbReference type="SAM" id="MobiDB-lite"/>
    </source>
</evidence>
<evidence type="ECO:0000259" key="5">
    <source>
        <dbReference type="PROSITE" id="PS51084"/>
    </source>
</evidence>
<evidence type="ECO:0000256" key="1">
    <source>
        <dbReference type="PIRSR" id="PIRSR601310-1"/>
    </source>
</evidence>
<dbReference type="RefSeq" id="XP_009495771.1">
    <property type="nucleotide sequence ID" value="XM_009497496.1"/>
</dbReference>
<dbReference type="GO" id="GO:0003824">
    <property type="term" value="F:catalytic activity"/>
    <property type="evidence" value="ECO:0007669"/>
    <property type="project" value="InterPro"/>
</dbReference>
<dbReference type="PRINTS" id="PR00332">
    <property type="entry name" value="HISTRIAD"/>
</dbReference>
<evidence type="ECO:0000256" key="3">
    <source>
        <dbReference type="PROSITE-ProRule" id="PRU00464"/>
    </source>
</evidence>
<dbReference type="PANTHER" id="PTHR46243">
    <property type="entry name" value="BIS(5'-ADENOSYL)-TRIPHOSPHATASE"/>
    <property type="match status" value="1"/>
</dbReference>
<keyword evidence="7" id="KW-1185">Reference proteome</keyword>
<dbReference type="eggNOG" id="KOG3379">
    <property type="taxonomic scope" value="Eukaryota"/>
</dbReference>
<evidence type="ECO:0000313" key="6">
    <source>
        <dbReference type="EMBL" id="KCV70165.1"/>
    </source>
</evidence>
<feature type="region of interest" description="Disordered" evidence="4">
    <location>
        <begin position="197"/>
        <end position="224"/>
    </location>
</feature>
<dbReference type="InterPro" id="IPR051884">
    <property type="entry name" value="Bis(5'-adenosyl)-TPase_reg"/>
</dbReference>
<evidence type="ECO:0000313" key="7">
    <source>
        <dbReference type="Proteomes" id="UP000030693"/>
    </source>
</evidence>
<proteinExistence type="predicted"/>
<feature type="domain" description="HIT" evidence="5">
    <location>
        <begin position="51"/>
        <end position="164"/>
    </location>
</feature>
<dbReference type="SUPFAM" id="SSF54197">
    <property type="entry name" value="HIT-like"/>
    <property type="match status" value="1"/>
</dbReference>
<organism evidence="6">
    <name type="scientific">Fonticula alba</name>
    <name type="common">Slime mold</name>
    <dbReference type="NCBI Taxonomy" id="691883"/>
    <lineage>
        <taxon>Eukaryota</taxon>
        <taxon>Rotosphaerida</taxon>
        <taxon>Fonticulaceae</taxon>
        <taxon>Fonticula</taxon>
    </lineage>
</organism>
<dbReference type="PANTHER" id="PTHR46243:SF1">
    <property type="entry name" value="BIS(5'-ADENOSYL)-TRIPHOSPHATASE"/>
    <property type="match status" value="1"/>
</dbReference>
<dbReference type="PROSITE" id="PS51084">
    <property type="entry name" value="HIT_2"/>
    <property type="match status" value="1"/>
</dbReference>
<accession>A0A058Z7B6</accession>
<reference evidence="6" key="1">
    <citation type="submission" date="2013-04" db="EMBL/GenBank/DDBJ databases">
        <title>The Genome Sequence of Fonticula alba ATCC 38817.</title>
        <authorList>
            <consortium name="The Broad Institute Genomics Platform"/>
            <person name="Russ C."/>
            <person name="Cuomo C."/>
            <person name="Burger G."/>
            <person name="Gray M.W."/>
            <person name="Holland P.W.H."/>
            <person name="King N."/>
            <person name="Lang F.B.F."/>
            <person name="Roger A.J."/>
            <person name="Ruiz-Trillo I."/>
            <person name="Brown M."/>
            <person name="Walker B."/>
            <person name="Young S."/>
            <person name="Zeng Q."/>
            <person name="Gargeya S."/>
            <person name="Fitzgerald M."/>
            <person name="Haas B."/>
            <person name="Abouelleil A."/>
            <person name="Allen A.W."/>
            <person name="Alvarado L."/>
            <person name="Arachchi H.M."/>
            <person name="Berlin A.M."/>
            <person name="Chapman S.B."/>
            <person name="Gainer-Dewar J."/>
            <person name="Goldberg J."/>
            <person name="Griggs A."/>
            <person name="Gujja S."/>
            <person name="Hansen M."/>
            <person name="Howarth C."/>
            <person name="Imamovic A."/>
            <person name="Ireland A."/>
            <person name="Larimer J."/>
            <person name="McCowan C."/>
            <person name="Murphy C."/>
            <person name="Pearson M."/>
            <person name="Poon T.W."/>
            <person name="Priest M."/>
            <person name="Roberts A."/>
            <person name="Saif S."/>
            <person name="Shea T."/>
            <person name="Sisk P."/>
            <person name="Sykes S."/>
            <person name="Wortman J."/>
            <person name="Nusbaum C."/>
            <person name="Birren B."/>
        </authorList>
    </citation>
    <scope>NUCLEOTIDE SEQUENCE [LARGE SCALE GENOMIC DNA]</scope>
    <source>
        <strain evidence="6">ATCC 38817</strain>
    </source>
</reference>
<evidence type="ECO:0000256" key="2">
    <source>
        <dbReference type="PIRSR" id="PIRSR601310-3"/>
    </source>
</evidence>
<sequence>MSLLLCRLSAHTGPLIRLPLSRLLSTSTMSDILPVDHNLNVQYEDFFCPDKVVKFGQVTVRAVNIFYQTPLTLGFLNAYPLLPFHSLVIPRRGVRLLCELTPEEISDLFNSVNIIAEALKVAEPAMNSYSMTVQDGPFSGQSIHHVHAHILPRMTEEIRDDSMYVHLQHNNCEILRQLKAEGGEVAAMLAGMEEDPSLSLEEAAGRTSSLDKYRQTPSMEEKTARAQRLRTFFPEQWPDLASR</sequence>
<protein>
    <recommendedName>
        <fullName evidence="5">HIT domain-containing protein</fullName>
    </recommendedName>
</protein>
<dbReference type="InterPro" id="IPR001310">
    <property type="entry name" value="Histidine_triad_HIT"/>
</dbReference>
<gene>
    <name evidence="6" type="ORF">H696_03624</name>
</gene>
<name>A0A058Z7B6_FONAL</name>
<dbReference type="EMBL" id="KB932205">
    <property type="protein sequence ID" value="KCV70165.1"/>
    <property type="molecule type" value="Genomic_DNA"/>
</dbReference>
<dbReference type="InterPro" id="IPR036265">
    <property type="entry name" value="HIT-like_sf"/>
</dbReference>
<dbReference type="GeneID" id="20528349"/>
<dbReference type="Pfam" id="PF01230">
    <property type="entry name" value="HIT"/>
    <property type="match status" value="1"/>
</dbReference>
<feature type="active site" description="Tele-AMP-histidine intermediate" evidence="1">
    <location>
        <position position="147"/>
    </location>
</feature>
<dbReference type="STRING" id="691883.A0A058Z7B6"/>
<dbReference type="InterPro" id="IPR011146">
    <property type="entry name" value="HIT-like"/>
</dbReference>
<dbReference type="Proteomes" id="UP000030693">
    <property type="component" value="Unassembled WGS sequence"/>
</dbReference>
<dbReference type="AlphaFoldDB" id="A0A058Z7B6"/>
<feature type="compositionally biased region" description="Basic and acidic residues" evidence="4">
    <location>
        <begin position="209"/>
        <end position="224"/>
    </location>
</feature>
<dbReference type="OrthoDB" id="680339at2759"/>
<dbReference type="Gene3D" id="3.30.428.10">
    <property type="entry name" value="HIT-like"/>
    <property type="match status" value="1"/>
</dbReference>
<feature type="short sequence motif" description="Histidine triad motif" evidence="2 3">
    <location>
        <begin position="145"/>
        <end position="149"/>
    </location>
</feature>